<gene>
    <name evidence="1" type="ORF">EB796_020469</name>
</gene>
<comment type="caution">
    <text evidence="1">The sequence shown here is derived from an EMBL/GenBank/DDBJ whole genome shotgun (WGS) entry which is preliminary data.</text>
</comment>
<evidence type="ECO:0000313" key="2">
    <source>
        <dbReference type="Proteomes" id="UP000593567"/>
    </source>
</evidence>
<keyword evidence="2" id="KW-1185">Reference proteome</keyword>
<name>A0A7J7J6R4_BUGNE</name>
<reference evidence="1" key="1">
    <citation type="submission" date="2020-06" db="EMBL/GenBank/DDBJ databases">
        <title>Draft genome of Bugula neritina, a colonial animal packing powerful symbionts and potential medicines.</title>
        <authorList>
            <person name="Rayko M."/>
        </authorList>
    </citation>
    <scope>NUCLEOTIDE SEQUENCE [LARGE SCALE GENOMIC DNA]</scope>
    <source>
        <strain evidence="1">Kwan_BN1</strain>
    </source>
</reference>
<accession>A0A7J7J6R4</accession>
<dbReference type="AlphaFoldDB" id="A0A7J7J6R4"/>
<proteinExistence type="predicted"/>
<evidence type="ECO:0000313" key="1">
    <source>
        <dbReference type="EMBL" id="KAF6021221.1"/>
    </source>
</evidence>
<dbReference type="Proteomes" id="UP000593567">
    <property type="component" value="Unassembled WGS sequence"/>
</dbReference>
<protein>
    <submittedName>
        <fullName evidence="1">Uncharacterized protein</fullName>
    </submittedName>
</protein>
<sequence>MIQDSFTDTYSVWFRHSGEDLPDWRWFREDTRKYTIDDIKEEVKGHIITHMIVDGALPDNIHLLAPELRHLRVKNVKSVSNLSE</sequence>
<dbReference type="EMBL" id="VXIV02003091">
    <property type="protein sequence ID" value="KAF6021221.1"/>
    <property type="molecule type" value="Genomic_DNA"/>
</dbReference>
<organism evidence="1 2">
    <name type="scientific">Bugula neritina</name>
    <name type="common">Brown bryozoan</name>
    <name type="synonym">Sertularia neritina</name>
    <dbReference type="NCBI Taxonomy" id="10212"/>
    <lineage>
        <taxon>Eukaryota</taxon>
        <taxon>Metazoa</taxon>
        <taxon>Spiralia</taxon>
        <taxon>Lophotrochozoa</taxon>
        <taxon>Bryozoa</taxon>
        <taxon>Gymnolaemata</taxon>
        <taxon>Cheilostomatida</taxon>
        <taxon>Flustrina</taxon>
        <taxon>Buguloidea</taxon>
        <taxon>Bugulidae</taxon>
        <taxon>Bugula</taxon>
    </lineage>
</organism>